<evidence type="ECO:0000313" key="2">
    <source>
        <dbReference type="Proteomes" id="UP000586827"/>
    </source>
</evidence>
<dbReference type="EMBL" id="JABELX010000008">
    <property type="protein sequence ID" value="NNH72797.1"/>
    <property type="molecule type" value="Genomic_DNA"/>
</dbReference>
<proteinExistence type="predicted"/>
<evidence type="ECO:0000313" key="1">
    <source>
        <dbReference type="EMBL" id="NNH72797.1"/>
    </source>
</evidence>
<protein>
    <submittedName>
        <fullName evidence="1">DUF2398 family protein</fullName>
    </submittedName>
</protein>
<name>A0A849CA39_9NOCA</name>
<keyword evidence="2" id="KW-1185">Reference proteome</keyword>
<accession>A0A849CA39</accession>
<reference evidence="1 2" key="1">
    <citation type="submission" date="2020-05" db="EMBL/GenBank/DDBJ databases">
        <title>MicrobeNet Type strains.</title>
        <authorList>
            <person name="Nicholson A.C."/>
        </authorList>
    </citation>
    <scope>NUCLEOTIDE SEQUENCE [LARGE SCALE GENOMIC DNA]</scope>
    <source>
        <strain evidence="1 2">JCM 3224</strain>
    </source>
</reference>
<dbReference type="AlphaFoldDB" id="A0A849CA39"/>
<dbReference type="RefSeq" id="WP_067524033.1">
    <property type="nucleotide sequence ID" value="NZ_JABELX010000008.1"/>
</dbReference>
<organism evidence="1 2">
    <name type="scientific">Nocardia uniformis</name>
    <dbReference type="NCBI Taxonomy" id="53432"/>
    <lineage>
        <taxon>Bacteria</taxon>
        <taxon>Bacillati</taxon>
        <taxon>Actinomycetota</taxon>
        <taxon>Actinomycetes</taxon>
        <taxon>Mycobacteriales</taxon>
        <taxon>Nocardiaceae</taxon>
        <taxon>Nocardia</taxon>
    </lineage>
</organism>
<comment type="caution">
    <text evidence="1">The sequence shown here is derived from an EMBL/GenBank/DDBJ whole genome shotgun (WGS) entry which is preliminary data.</text>
</comment>
<dbReference type="Pfam" id="PF09661">
    <property type="entry name" value="DUF2398"/>
    <property type="match status" value="1"/>
</dbReference>
<dbReference type="InterPro" id="IPR013494">
    <property type="entry name" value="CHP02678"/>
</dbReference>
<gene>
    <name evidence="1" type="ORF">HLB23_23530</name>
</gene>
<dbReference type="Proteomes" id="UP000586827">
    <property type="component" value="Unassembled WGS sequence"/>
</dbReference>
<sequence>MSTNRDEEDRRRAFVGLLASPVVDRRRDRELFGLVRDPRHRPELVSWFRTRLGYRLVITDTAARLFRLPLGDTVIAPRRVTTPPRRMLVLALLAAAAAEDAEDVTTTQDLSDRVRVLSAREDTGVSAYEPDRYAERKIFAESVRLLASTGALAPLGAAGGDQQDNWARRSDKVGATYAVQREMLLRMVDPASLAAALGQRGPTFGDDAERFTVMRRLIELPVCLYSDLTEPERAYLIRQRSRIVSWCTEMTGWTIEQRAEGLALIAAEEAHTDLAFPRMRAVDFASLLILDELYRCRDEMGVVTESDLVAAVSEVAHRHPKSVTAEIATETLRRDRALELLRALDLLRPGLHPGLWQLTPIAARYRDPEVIAVTVRIEEPAP</sequence>